<accession>A0ABT0N6U2</accession>
<dbReference type="SUPFAM" id="SSF46894">
    <property type="entry name" value="C-terminal effector domain of the bipartite response regulators"/>
    <property type="match status" value="1"/>
</dbReference>
<keyword evidence="5" id="KW-1185">Reference proteome</keyword>
<evidence type="ECO:0000313" key="5">
    <source>
        <dbReference type="Proteomes" id="UP001202831"/>
    </source>
</evidence>
<protein>
    <submittedName>
        <fullName evidence="4">Winged helix-turn-helix domain-containing protein</fullName>
    </submittedName>
</protein>
<dbReference type="InterPro" id="IPR036388">
    <property type="entry name" value="WH-like_DNA-bd_sf"/>
</dbReference>
<evidence type="ECO:0000256" key="1">
    <source>
        <dbReference type="ARBA" id="ARBA00023125"/>
    </source>
</evidence>
<dbReference type="EMBL" id="JAKIKT010000003">
    <property type="protein sequence ID" value="MCL2914171.1"/>
    <property type="molecule type" value="Genomic_DNA"/>
</dbReference>
<feature type="domain" description="OmpR/PhoB-type" evidence="3">
    <location>
        <begin position="3"/>
        <end position="107"/>
    </location>
</feature>
<reference evidence="4 5" key="1">
    <citation type="submission" date="2022-01" db="EMBL/GenBank/DDBJ databases">
        <title>Whole genome-based taxonomy of the Shewanellaceae.</title>
        <authorList>
            <person name="Martin-Rodriguez A.J."/>
        </authorList>
    </citation>
    <scope>NUCLEOTIDE SEQUENCE [LARGE SCALE GENOMIC DNA]</scope>
    <source>
        <strain evidence="4 5">DSM 21332</strain>
    </source>
</reference>
<dbReference type="PROSITE" id="PS51755">
    <property type="entry name" value="OMPR_PHOB"/>
    <property type="match status" value="1"/>
</dbReference>
<gene>
    <name evidence="4" type="ORF">L2725_10375</name>
</gene>
<keyword evidence="1 2" id="KW-0238">DNA-binding</keyword>
<dbReference type="Proteomes" id="UP001202831">
    <property type="component" value="Unassembled WGS sequence"/>
</dbReference>
<dbReference type="Pfam" id="PF00486">
    <property type="entry name" value="Trans_reg_C"/>
    <property type="match status" value="1"/>
</dbReference>
<comment type="caution">
    <text evidence="4">The sequence shown here is derived from an EMBL/GenBank/DDBJ whole genome shotgun (WGS) entry which is preliminary data.</text>
</comment>
<dbReference type="RefSeq" id="WP_249248897.1">
    <property type="nucleotide sequence ID" value="NZ_JAKIKT010000003.1"/>
</dbReference>
<evidence type="ECO:0000259" key="3">
    <source>
        <dbReference type="PROSITE" id="PS51755"/>
    </source>
</evidence>
<feature type="DNA-binding region" description="OmpR/PhoB-type" evidence="2">
    <location>
        <begin position="3"/>
        <end position="107"/>
    </location>
</feature>
<dbReference type="SMART" id="SM00862">
    <property type="entry name" value="Trans_reg_C"/>
    <property type="match status" value="1"/>
</dbReference>
<dbReference type="InterPro" id="IPR001867">
    <property type="entry name" value="OmpR/PhoB-type_DNA-bd"/>
</dbReference>
<sequence length="207" mass="23637">MSRQIFTLGQRYWDAQTGSLYSGLVEGIPDENTTVKLTNKQQLLLKALMEAHPNILSYEELTREVWLGRVMSPESLPQLINRTRTALGDSDKGIIVNHPGSGYELKFQQWRGEKSADSSKTTASWLYQLAQHKSVRFGVIGLLSFVTCLNSYLLYNSVESERKFLKVIQSTPYPYVIKDENGRVTAINIGDYRCDYEKAQRLLKCNF</sequence>
<dbReference type="InterPro" id="IPR016032">
    <property type="entry name" value="Sig_transdc_resp-reg_C-effctor"/>
</dbReference>
<name>A0ABT0N6U2_9GAMM</name>
<proteinExistence type="predicted"/>
<dbReference type="Gene3D" id="1.10.10.10">
    <property type="entry name" value="Winged helix-like DNA-binding domain superfamily/Winged helix DNA-binding domain"/>
    <property type="match status" value="1"/>
</dbReference>
<evidence type="ECO:0000313" key="4">
    <source>
        <dbReference type="EMBL" id="MCL2914171.1"/>
    </source>
</evidence>
<evidence type="ECO:0000256" key="2">
    <source>
        <dbReference type="PROSITE-ProRule" id="PRU01091"/>
    </source>
</evidence>
<organism evidence="4 5">
    <name type="scientific">Shewanella corallii</name>
    <dbReference type="NCBI Taxonomy" id="560080"/>
    <lineage>
        <taxon>Bacteria</taxon>
        <taxon>Pseudomonadati</taxon>
        <taxon>Pseudomonadota</taxon>
        <taxon>Gammaproteobacteria</taxon>
        <taxon>Alteromonadales</taxon>
        <taxon>Shewanellaceae</taxon>
        <taxon>Shewanella</taxon>
    </lineage>
</organism>